<evidence type="ECO:0000256" key="5">
    <source>
        <dbReference type="SAM" id="MobiDB-lite"/>
    </source>
</evidence>
<reference evidence="7" key="1">
    <citation type="submission" date="2020-11" db="EMBL/GenBank/DDBJ databases">
        <authorList>
            <consortium name="DOE Joint Genome Institute"/>
            <person name="Ahrendt S."/>
            <person name="Riley R."/>
            <person name="Andreopoulos W."/>
            <person name="LaButti K."/>
            <person name="Pangilinan J."/>
            <person name="Ruiz-duenas F.J."/>
            <person name="Barrasa J.M."/>
            <person name="Sanchez-Garcia M."/>
            <person name="Camarero S."/>
            <person name="Miyauchi S."/>
            <person name="Serrano A."/>
            <person name="Linde D."/>
            <person name="Babiker R."/>
            <person name="Drula E."/>
            <person name="Ayuso-Fernandez I."/>
            <person name="Pacheco R."/>
            <person name="Padilla G."/>
            <person name="Ferreira P."/>
            <person name="Barriuso J."/>
            <person name="Kellner H."/>
            <person name="Castanera R."/>
            <person name="Alfaro M."/>
            <person name="Ramirez L."/>
            <person name="Pisabarro A.G."/>
            <person name="Kuo A."/>
            <person name="Tritt A."/>
            <person name="Lipzen A."/>
            <person name="He G."/>
            <person name="Yan M."/>
            <person name="Ng V."/>
            <person name="Cullen D."/>
            <person name="Martin F."/>
            <person name="Rosso M.-N."/>
            <person name="Henrissat B."/>
            <person name="Hibbett D."/>
            <person name="Martinez A.T."/>
            <person name="Grigoriev I.V."/>
        </authorList>
    </citation>
    <scope>NUCLEOTIDE SEQUENCE</scope>
    <source>
        <strain evidence="7">AH 44721</strain>
    </source>
</reference>
<evidence type="ECO:0000256" key="3">
    <source>
        <dbReference type="ARBA" id="ARBA00023128"/>
    </source>
</evidence>
<dbReference type="PANTHER" id="PTHR28235">
    <property type="entry name" value="PROTEIN FYV4, MITOCHONDRIAL"/>
    <property type="match status" value="1"/>
</dbReference>
<dbReference type="Pfam" id="PF09597">
    <property type="entry name" value="SAM_Ribosomal_mS41"/>
    <property type="match status" value="1"/>
</dbReference>
<dbReference type="SMART" id="SM01238">
    <property type="entry name" value="IGR"/>
    <property type="match status" value="1"/>
</dbReference>
<evidence type="ECO:0000256" key="2">
    <source>
        <dbReference type="ARBA" id="ARBA00010492"/>
    </source>
</evidence>
<feature type="domain" description="Small ribosomal subunit protein mS41 SAM" evidence="6">
    <location>
        <begin position="62"/>
        <end position="117"/>
    </location>
</feature>
<dbReference type="AlphaFoldDB" id="A0A9P5TSJ8"/>
<protein>
    <recommendedName>
        <fullName evidence="4">Small ribosomal subunit protein mS41</fullName>
    </recommendedName>
</protein>
<comment type="similarity">
    <text evidence="2">Belongs to the mitochondrion-specific ribosomal protein mS41 family.</text>
</comment>
<evidence type="ECO:0000313" key="8">
    <source>
        <dbReference type="Proteomes" id="UP000724874"/>
    </source>
</evidence>
<sequence length="157" mass="17986">MTTTLFNLQRGLVPRLSSAVSLVTRTLVNGHARPSTPPPRDPAAFQQGFGPHARPAENIRTTEDFLKAIGRSFETKLDPTTSWEDLWKFNGLALRKAGLAVRDRRYLLWCMSKYRLGFPIREFANELPSKKVIRGWGPKVQNGKRIRSRRIKDKTRK</sequence>
<keyword evidence="3" id="KW-0496">Mitochondrion</keyword>
<feature type="region of interest" description="Disordered" evidence="5">
    <location>
        <begin position="30"/>
        <end position="53"/>
    </location>
</feature>
<dbReference type="InterPro" id="IPR019083">
    <property type="entry name" value="SAM_Ribosomal_mS41"/>
</dbReference>
<name>A0A9P5TSJ8_GYMJU</name>
<proteinExistence type="inferred from homology"/>
<dbReference type="OrthoDB" id="18595at2759"/>
<organism evidence="7 8">
    <name type="scientific">Gymnopilus junonius</name>
    <name type="common">Spectacular rustgill mushroom</name>
    <name type="synonym">Gymnopilus spectabilis subsp. junonius</name>
    <dbReference type="NCBI Taxonomy" id="109634"/>
    <lineage>
        <taxon>Eukaryota</taxon>
        <taxon>Fungi</taxon>
        <taxon>Dikarya</taxon>
        <taxon>Basidiomycota</taxon>
        <taxon>Agaricomycotina</taxon>
        <taxon>Agaricomycetes</taxon>
        <taxon>Agaricomycetidae</taxon>
        <taxon>Agaricales</taxon>
        <taxon>Agaricineae</taxon>
        <taxon>Hymenogastraceae</taxon>
        <taxon>Gymnopilus</taxon>
    </lineage>
</organism>
<evidence type="ECO:0000256" key="1">
    <source>
        <dbReference type="ARBA" id="ARBA00004173"/>
    </source>
</evidence>
<dbReference type="EMBL" id="JADNYJ010000010">
    <property type="protein sequence ID" value="KAF8908988.1"/>
    <property type="molecule type" value="Genomic_DNA"/>
</dbReference>
<accession>A0A9P5TSJ8</accession>
<comment type="subcellular location">
    <subcellularLocation>
        <location evidence="1">Mitochondrion</location>
    </subcellularLocation>
</comment>
<keyword evidence="8" id="KW-1185">Reference proteome</keyword>
<evidence type="ECO:0000259" key="6">
    <source>
        <dbReference type="SMART" id="SM01238"/>
    </source>
</evidence>
<dbReference type="InterPro" id="IPR039603">
    <property type="entry name" value="Ribosomal_mS41"/>
</dbReference>
<dbReference type="PANTHER" id="PTHR28235:SF1">
    <property type="entry name" value="SMALL RIBOSOMAL SUBUNIT PROTEIN MS41"/>
    <property type="match status" value="1"/>
</dbReference>
<evidence type="ECO:0000313" key="7">
    <source>
        <dbReference type="EMBL" id="KAF8908988.1"/>
    </source>
</evidence>
<evidence type="ECO:0000256" key="4">
    <source>
        <dbReference type="ARBA" id="ARBA00035129"/>
    </source>
</evidence>
<dbReference type="GO" id="GO:0005739">
    <property type="term" value="C:mitochondrion"/>
    <property type="evidence" value="ECO:0007669"/>
    <property type="project" value="UniProtKB-SubCell"/>
</dbReference>
<dbReference type="Proteomes" id="UP000724874">
    <property type="component" value="Unassembled WGS sequence"/>
</dbReference>
<gene>
    <name evidence="7" type="ORF">CPB84DRAFT_1674008</name>
</gene>
<comment type="caution">
    <text evidence="7">The sequence shown here is derived from an EMBL/GenBank/DDBJ whole genome shotgun (WGS) entry which is preliminary data.</text>
</comment>